<organism evidence="12 13">
    <name type="scientific">Parvimonas micra</name>
    <dbReference type="NCBI Taxonomy" id="33033"/>
    <lineage>
        <taxon>Bacteria</taxon>
        <taxon>Bacillati</taxon>
        <taxon>Bacillota</taxon>
        <taxon>Tissierellia</taxon>
        <taxon>Tissierellales</taxon>
        <taxon>Peptoniphilaceae</taxon>
        <taxon>Parvimonas</taxon>
    </lineage>
</organism>
<dbReference type="InterPro" id="IPR005761">
    <property type="entry name" value="UDP-N-AcMur-Glu-dNH2Pim_ligase"/>
</dbReference>
<evidence type="ECO:0000256" key="7">
    <source>
        <dbReference type="ARBA" id="ARBA00023316"/>
    </source>
</evidence>
<proteinExistence type="inferred from homology"/>
<dbReference type="GO" id="GO:0005524">
    <property type="term" value="F:ATP binding"/>
    <property type="evidence" value="ECO:0007669"/>
    <property type="project" value="InterPro"/>
</dbReference>
<dbReference type="GO" id="GO:0008360">
    <property type="term" value="P:regulation of cell shape"/>
    <property type="evidence" value="ECO:0007669"/>
    <property type="project" value="UniProtKB-KW"/>
</dbReference>
<dbReference type="Gene3D" id="3.40.1390.10">
    <property type="entry name" value="MurE/MurF, N-terminal domain"/>
    <property type="match status" value="1"/>
</dbReference>
<keyword evidence="4 8" id="KW-0133">Cell shape</keyword>
<dbReference type="InterPro" id="IPR036615">
    <property type="entry name" value="Mur_ligase_C_dom_sf"/>
</dbReference>
<dbReference type="PANTHER" id="PTHR23135:SF4">
    <property type="entry name" value="UDP-N-ACETYLMURAMOYL-L-ALANYL-D-GLUTAMATE--2,6-DIAMINOPIMELATE LIGASE MURE HOMOLOG, CHLOROPLASTIC"/>
    <property type="match status" value="1"/>
</dbReference>
<dbReference type="InterPro" id="IPR036565">
    <property type="entry name" value="Mur-like_cat_sf"/>
</dbReference>
<dbReference type="SUPFAM" id="SSF53244">
    <property type="entry name" value="MurD-like peptide ligases, peptide-binding domain"/>
    <property type="match status" value="1"/>
</dbReference>
<dbReference type="EMBL" id="JABZRE010000010">
    <property type="protein sequence ID" value="MBF1306932.1"/>
    <property type="molecule type" value="Genomic_DNA"/>
</dbReference>
<gene>
    <name evidence="12" type="primary">murE</name>
    <name evidence="12" type="ORF">HXM94_04025</name>
</gene>
<evidence type="ECO:0000259" key="9">
    <source>
        <dbReference type="Pfam" id="PF01225"/>
    </source>
</evidence>
<dbReference type="Pfam" id="PF01225">
    <property type="entry name" value="Mur_ligase"/>
    <property type="match status" value="1"/>
</dbReference>
<keyword evidence="3 8" id="KW-0132">Cell division</keyword>
<dbReference type="GO" id="GO:0071555">
    <property type="term" value="P:cell wall organization"/>
    <property type="evidence" value="ECO:0007669"/>
    <property type="project" value="UniProtKB-KW"/>
</dbReference>
<dbReference type="GO" id="GO:0009252">
    <property type="term" value="P:peptidoglycan biosynthetic process"/>
    <property type="evidence" value="ECO:0007669"/>
    <property type="project" value="UniProtKB-KW"/>
</dbReference>
<dbReference type="SUPFAM" id="SSF63418">
    <property type="entry name" value="MurE/MurF N-terminal domain"/>
    <property type="match status" value="1"/>
</dbReference>
<evidence type="ECO:0000256" key="6">
    <source>
        <dbReference type="ARBA" id="ARBA00023306"/>
    </source>
</evidence>
<comment type="pathway">
    <text evidence="1 8">Cell wall biogenesis; peptidoglycan biosynthesis.</text>
</comment>
<dbReference type="Gene3D" id="3.90.190.20">
    <property type="entry name" value="Mur ligase, C-terminal domain"/>
    <property type="match status" value="1"/>
</dbReference>
<dbReference type="Pfam" id="PF02875">
    <property type="entry name" value="Mur_ligase_C"/>
    <property type="match status" value="1"/>
</dbReference>
<dbReference type="InterPro" id="IPR000713">
    <property type="entry name" value="Mur_ligase_N"/>
</dbReference>
<accession>A0A930E341</accession>
<dbReference type="GO" id="GO:0005737">
    <property type="term" value="C:cytoplasm"/>
    <property type="evidence" value="ECO:0007669"/>
    <property type="project" value="UniProtKB-SubCell"/>
</dbReference>
<dbReference type="InterPro" id="IPR004101">
    <property type="entry name" value="Mur_ligase_C"/>
</dbReference>
<evidence type="ECO:0000256" key="4">
    <source>
        <dbReference type="ARBA" id="ARBA00022960"/>
    </source>
</evidence>
<keyword evidence="5 8" id="KW-0573">Peptidoglycan synthesis</keyword>
<protein>
    <submittedName>
        <fullName evidence="12">UDP-N-acetylmuramyl-tripeptide synthetase</fullName>
    </submittedName>
</protein>
<evidence type="ECO:0000256" key="8">
    <source>
        <dbReference type="RuleBase" id="RU004135"/>
    </source>
</evidence>
<name>A0A930E341_9FIRM</name>
<feature type="domain" description="Mur ligase C-terminal" evidence="10">
    <location>
        <begin position="347"/>
        <end position="480"/>
    </location>
</feature>
<evidence type="ECO:0000259" key="11">
    <source>
        <dbReference type="Pfam" id="PF08245"/>
    </source>
</evidence>
<dbReference type="NCBIfam" id="TIGR01085">
    <property type="entry name" value="murE"/>
    <property type="match status" value="1"/>
</dbReference>
<dbReference type="GO" id="GO:0051301">
    <property type="term" value="P:cell division"/>
    <property type="evidence" value="ECO:0007669"/>
    <property type="project" value="UniProtKB-KW"/>
</dbReference>
<dbReference type="AlphaFoldDB" id="A0A930E341"/>
<dbReference type="PANTHER" id="PTHR23135">
    <property type="entry name" value="MUR LIGASE FAMILY MEMBER"/>
    <property type="match status" value="1"/>
</dbReference>
<evidence type="ECO:0000256" key="3">
    <source>
        <dbReference type="ARBA" id="ARBA00022618"/>
    </source>
</evidence>
<feature type="domain" description="Mur ligase central" evidence="11">
    <location>
        <begin position="113"/>
        <end position="323"/>
    </location>
</feature>
<evidence type="ECO:0000313" key="13">
    <source>
        <dbReference type="Proteomes" id="UP000758611"/>
    </source>
</evidence>
<dbReference type="Proteomes" id="UP000758611">
    <property type="component" value="Unassembled WGS sequence"/>
</dbReference>
<sequence length="516" mass="58985">MKGVIMKLKTLLEDLEILEIKGNLDIEKEIQKIEYNSKNVSENDIFVAIRGYKTDGHIYIKSAKKQGCYACIVEDFVDVDVAQIKVKNSRAALSKVSHNYYGKPSEDLDIIGITATNGKTTTSFMLKKIYEEAGLKVGIIGTVYVKIDDFMIPSYLTTPESLDLQKYLSIFRERKADKVIMEVSSAALELDRAKDVDYNIVSFGNLSKEHMEQHGSYEAYKREKSKLITEAKEHQIAVLNFDNPEIKELASKTKAKVFSFSLDDSLENFSMKNLDLSTGRGKFDFIINRDIETKSGILKKGEFHVELNTAGFSSVMNSMVAISISLLDGIDIVTIQRALRIFRGVERRFEIIFEKDFKIIDDHFANEVNIDVTLETLCKMKYNDIKFLYAIRGNRGVELNEENALKIIEWNNKLKLSEIYATLSRDTVTWKDEVSDEERDIFLKIMKENNIKVHLFDTLKEAVETVIDIAQKDDVVMFAGCQGMDKAGRIGLNYILEKNNSYDREEILFPLKDRIV</sequence>
<dbReference type="InterPro" id="IPR013221">
    <property type="entry name" value="Mur_ligase_cen"/>
</dbReference>
<evidence type="ECO:0000313" key="12">
    <source>
        <dbReference type="EMBL" id="MBF1306932.1"/>
    </source>
</evidence>
<comment type="subcellular location">
    <subcellularLocation>
        <location evidence="8">Cytoplasm</location>
    </subcellularLocation>
</comment>
<comment type="similarity">
    <text evidence="2">Belongs to the MurCDEF family. MurE subfamily.</text>
</comment>
<evidence type="ECO:0000256" key="2">
    <source>
        <dbReference type="ARBA" id="ARBA00005898"/>
    </source>
</evidence>
<evidence type="ECO:0000256" key="5">
    <source>
        <dbReference type="ARBA" id="ARBA00022984"/>
    </source>
</evidence>
<dbReference type="SUPFAM" id="SSF53623">
    <property type="entry name" value="MurD-like peptide ligases, catalytic domain"/>
    <property type="match status" value="1"/>
</dbReference>
<dbReference type="Pfam" id="PF08245">
    <property type="entry name" value="Mur_ligase_M"/>
    <property type="match status" value="1"/>
</dbReference>
<comment type="caution">
    <text evidence="12">The sequence shown here is derived from an EMBL/GenBank/DDBJ whole genome shotgun (WGS) entry which is preliminary data.</text>
</comment>
<dbReference type="InterPro" id="IPR035911">
    <property type="entry name" value="MurE/MurF_N"/>
</dbReference>
<reference evidence="12" key="1">
    <citation type="submission" date="2020-04" db="EMBL/GenBank/DDBJ databases">
        <title>Deep metagenomics examines the oral microbiome during advanced dental caries in children, revealing novel taxa and co-occurrences with host molecules.</title>
        <authorList>
            <person name="Baker J.L."/>
            <person name="Morton J.T."/>
            <person name="Dinis M."/>
            <person name="Alvarez R."/>
            <person name="Tran N.C."/>
            <person name="Knight R."/>
            <person name="Edlund A."/>
        </authorList>
    </citation>
    <scope>NUCLEOTIDE SEQUENCE</scope>
    <source>
        <strain evidence="12">JCVI_23_bin.11</strain>
    </source>
</reference>
<keyword evidence="7 8" id="KW-0961">Cell wall biogenesis/degradation</keyword>
<dbReference type="GO" id="GO:0016881">
    <property type="term" value="F:acid-amino acid ligase activity"/>
    <property type="evidence" value="ECO:0007669"/>
    <property type="project" value="InterPro"/>
</dbReference>
<feature type="domain" description="Mur ligase N-terminal catalytic" evidence="9">
    <location>
        <begin position="29"/>
        <end position="98"/>
    </location>
</feature>
<dbReference type="Gene3D" id="3.40.1190.10">
    <property type="entry name" value="Mur-like, catalytic domain"/>
    <property type="match status" value="1"/>
</dbReference>
<evidence type="ECO:0000256" key="1">
    <source>
        <dbReference type="ARBA" id="ARBA00004752"/>
    </source>
</evidence>
<evidence type="ECO:0000259" key="10">
    <source>
        <dbReference type="Pfam" id="PF02875"/>
    </source>
</evidence>
<keyword evidence="6 8" id="KW-0131">Cell cycle</keyword>